<dbReference type="EMBL" id="JAKZEL010000003">
    <property type="protein sequence ID" value="KAI4545318.1"/>
    <property type="molecule type" value="Genomic_DNA"/>
</dbReference>
<evidence type="ECO:0000313" key="3">
    <source>
        <dbReference type="Proteomes" id="UP001214576"/>
    </source>
</evidence>
<keyword evidence="1" id="KW-0175">Coiled coil</keyword>
<reference evidence="2" key="1">
    <citation type="submission" date="2022-03" db="EMBL/GenBank/DDBJ databases">
        <title>Genomic analyses of argali, domestic sheep and their hybrids provide insights into chromosomal evolution, heterosis and genetic basis of agronomic traits.</title>
        <authorList>
            <person name="Li M."/>
        </authorList>
    </citation>
    <scope>NUCLEOTIDE SEQUENCE</scope>
    <source>
        <strain evidence="2">CAU-MHL-2022a</strain>
        <tissue evidence="2">Skin</tissue>
    </source>
</reference>
<name>A0AAD4UFM6_OVIAM</name>
<organism evidence="2 3">
    <name type="scientific">Ovis ammon polii</name>
    <dbReference type="NCBI Taxonomy" id="230172"/>
    <lineage>
        <taxon>Eukaryota</taxon>
        <taxon>Metazoa</taxon>
        <taxon>Chordata</taxon>
        <taxon>Craniata</taxon>
        <taxon>Vertebrata</taxon>
        <taxon>Euteleostomi</taxon>
        <taxon>Mammalia</taxon>
        <taxon>Eutheria</taxon>
        <taxon>Laurasiatheria</taxon>
        <taxon>Artiodactyla</taxon>
        <taxon>Ruminantia</taxon>
        <taxon>Pecora</taxon>
        <taxon>Bovidae</taxon>
        <taxon>Caprinae</taxon>
        <taxon>Ovis</taxon>
    </lineage>
</organism>
<proteinExistence type="predicted"/>
<dbReference type="Pfam" id="PF15483">
    <property type="entry name" value="DUF4641"/>
    <property type="match status" value="1"/>
</dbReference>
<evidence type="ECO:0000313" key="2">
    <source>
        <dbReference type="EMBL" id="KAI4545318.1"/>
    </source>
</evidence>
<dbReference type="InterPro" id="IPR027822">
    <property type="entry name" value="DUF4641"/>
</dbReference>
<sequence length="165" mass="17732">MGTQTLRDSTQSGRRWKQGGAGGGVVVVVVVLWGCEDRLGSLADDKGDALQLADESVAAILRQLSGLDVLGVSRYLSPQSYVITDESSLWADLEAGPSGRGTVPQGCGQWCWLRPALSRSVGPRRAGPGGTLREALRCLVLQREIDDLKEQLAAMQHLADKFQML</sequence>
<dbReference type="AlphaFoldDB" id="A0AAD4UFM6"/>
<protein>
    <submittedName>
        <fullName evidence="2">Uncharacterized protein</fullName>
    </submittedName>
</protein>
<comment type="caution">
    <text evidence="2">The sequence shown here is derived from an EMBL/GenBank/DDBJ whole genome shotgun (WGS) entry which is preliminary data.</text>
</comment>
<gene>
    <name evidence="2" type="ORF">MG293_005584</name>
</gene>
<accession>A0AAD4UFM6</accession>
<feature type="coiled-coil region" evidence="1">
    <location>
        <begin position="138"/>
        <end position="165"/>
    </location>
</feature>
<dbReference type="Proteomes" id="UP001214576">
    <property type="component" value="Unassembled WGS sequence"/>
</dbReference>
<dbReference type="PANTHER" id="PTHR31866">
    <property type="entry name" value="GENE 4779-RELATED"/>
    <property type="match status" value="1"/>
</dbReference>
<evidence type="ECO:0000256" key="1">
    <source>
        <dbReference type="SAM" id="Coils"/>
    </source>
</evidence>
<dbReference type="PANTHER" id="PTHR31866:SF1">
    <property type="entry name" value="GENE 4779-RELATED"/>
    <property type="match status" value="1"/>
</dbReference>
<keyword evidence="3" id="KW-1185">Reference proteome</keyword>